<dbReference type="Pfam" id="PF00046">
    <property type="entry name" value="Homeodomain"/>
    <property type="match status" value="1"/>
</dbReference>
<evidence type="ECO:0000256" key="6">
    <source>
        <dbReference type="RuleBase" id="RU000682"/>
    </source>
</evidence>
<feature type="non-terminal residue" evidence="8">
    <location>
        <position position="1"/>
    </location>
</feature>
<dbReference type="PROSITE" id="PS50071">
    <property type="entry name" value="HOMEOBOX_2"/>
    <property type="match status" value="1"/>
</dbReference>
<protein>
    <recommendedName>
        <fullName evidence="7">Homeobox domain-containing protein</fullName>
    </recommendedName>
</protein>
<feature type="DNA-binding region" description="Homeobox" evidence="5">
    <location>
        <begin position="4"/>
        <end position="63"/>
    </location>
</feature>
<dbReference type="Gene3D" id="1.10.10.60">
    <property type="entry name" value="Homeodomain-like"/>
    <property type="match status" value="1"/>
</dbReference>
<evidence type="ECO:0000256" key="5">
    <source>
        <dbReference type="PROSITE-ProRule" id="PRU00108"/>
    </source>
</evidence>
<dbReference type="InterPro" id="IPR051000">
    <property type="entry name" value="Homeobox_DNA-bind_prot"/>
</dbReference>
<dbReference type="InterPro" id="IPR009057">
    <property type="entry name" value="Homeodomain-like_sf"/>
</dbReference>
<name>A0A1Y1XTL4_9FUNG</name>
<dbReference type="PANTHER" id="PTHR24324">
    <property type="entry name" value="HOMEOBOX PROTEIN HHEX"/>
    <property type="match status" value="1"/>
</dbReference>
<dbReference type="OrthoDB" id="6159439at2759"/>
<evidence type="ECO:0000313" key="8">
    <source>
        <dbReference type="EMBL" id="ORX89068.1"/>
    </source>
</evidence>
<dbReference type="SMART" id="SM00389">
    <property type="entry name" value="HOX"/>
    <property type="match status" value="1"/>
</dbReference>
<evidence type="ECO:0000313" key="9">
    <source>
        <dbReference type="Proteomes" id="UP000193498"/>
    </source>
</evidence>
<comment type="subcellular location">
    <subcellularLocation>
        <location evidence="1 5 6">Nucleus</location>
    </subcellularLocation>
</comment>
<dbReference type="GO" id="GO:0000978">
    <property type="term" value="F:RNA polymerase II cis-regulatory region sequence-specific DNA binding"/>
    <property type="evidence" value="ECO:0007669"/>
    <property type="project" value="TreeGrafter"/>
</dbReference>
<evidence type="ECO:0000259" key="7">
    <source>
        <dbReference type="PROSITE" id="PS50071"/>
    </source>
</evidence>
<evidence type="ECO:0000256" key="4">
    <source>
        <dbReference type="ARBA" id="ARBA00023242"/>
    </source>
</evidence>
<evidence type="ECO:0000256" key="3">
    <source>
        <dbReference type="ARBA" id="ARBA00023155"/>
    </source>
</evidence>
<keyword evidence="9" id="KW-1185">Reference proteome</keyword>
<comment type="caution">
    <text evidence="8">The sequence shown here is derived from an EMBL/GenBank/DDBJ whole genome shotgun (WGS) entry which is preliminary data.</text>
</comment>
<dbReference type="AlphaFoldDB" id="A0A1Y1XTL4"/>
<keyword evidence="3 5" id="KW-0371">Homeobox</keyword>
<dbReference type="GO" id="GO:0030154">
    <property type="term" value="P:cell differentiation"/>
    <property type="evidence" value="ECO:0007669"/>
    <property type="project" value="TreeGrafter"/>
</dbReference>
<sequence length="78" mass="9361">SEREIKRRNRLNPQQVSRLIQVFRQTTKPRTEVRRNLAKELGMHHRAVQIWFQNRRQKLKKQLQQASAINSSQLLKGC</sequence>
<dbReference type="EMBL" id="MCFE01000479">
    <property type="protein sequence ID" value="ORX89068.1"/>
    <property type="molecule type" value="Genomic_DNA"/>
</dbReference>
<dbReference type="Proteomes" id="UP000193498">
    <property type="component" value="Unassembled WGS sequence"/>
</dbReference>
<dbReference type="PANTHER" id="PTHR24324:SF5">
    <property type="entry name" value="HEMATOPOIETICALLY-EXPRESSED HOMEOBOX PROTEIN HHEX"/>
    <property type="match status" value="1"/>
</dbReference>
<gene>
    <name evidence="8" type="ORF">K493DRAFT_145411</name>
</gene>
<dbReference type="GO" id="GO:0005634">
    <property type="term" value="C:nucleus"/>
    <property type="evidence" value="ECO:0007669"/>
    <property type="project" value="UniProtKB-SubCell"/>
</dbReference>
<dbReference type="InterPro" id="IPR001356">
    <property type="entry name" value="HD"/>
</dbReference>
<proteinExistence type="predicted"/>
<evidence type="ECO:0000256" key="1">
    <source>
        <dbReference type="ARBA" id="ARBA00004123"/>
    </source>
</evidence>
<reference evidence="8 9" key="1">
    <citation type="submission" date="2016-07" db="EMBL/GenBank/DDBJ databases">
        <title>Pervasive Adenine N6-methylation of Active Genes in Fungi.</title>
        <authorList>
            <consortium name="DOE Joint Genome Institute"/>
            <person name="Mondo S.J."/>
            <person name="Dannebaum R.O."/>
            <person name="Kuo R.C."/>
            <person name="Labutti K."/>
            <person name="Haridas S."/>
            <person name="Kuo A."/>
            <person name="Salamov A."/>
            <person name="Ahrendt S.R."/>
            <person name="Lipzen A."/>
            <person name="Sullivan W."/>
            <person name="Andreopoulos W.B."/>
            <person name="Clum A."/>
            <person name="Lindquist E."/>
            <person name="Daum C."/>
            <person name="Ramamoorthy G.K."/>
            <person name="Gryganskyi A."/>
            <person name="Culley D."/>
            <person name="Magnuson J.K."/>
            <person name="James T.Y."/>
            <person name="O'Malley M.A."/>
            <person name="Stajich J.E."/>
            <person name="Spatafora J.W."/>
            <person name="Visel A."/>
            <person name="Grigoriev I.V."/>
        </authorList>
    </citation>
    <scope>NUCLEOTIDE SEQUENCE [LARGE SCALE GENOMIC DNA]</scope>
    <source>
        <strain evidence="8 9">CBS 931.73</strain>
    </source>
</reference>
<dbReference type="PROSITE" id="PS00027">
    <property type="entry name" value="HOMEOBOX_1"/>
    <property type="match status" value="1"/>
</dbReference>
<evidence type="ECO:0000256" key="2">
    <source>
        <dbReference type="ARBA" id="ARBA00023125"/>
    </source>
</evidence>
<dbReference type="STRING" id="1314790.A0A1Y1XTL4"/>
<feature type="domain" description="Homeobox" evidence="7">
    <location>
        <begin position="2"/>
        <end position="62"/>
    </location>
</feature>
<dbReference type="InterPro" id="IPR017970">
    <property type="entry name" value="Homeobox_CS"/>
</dbReference>
<dbReference type="SUPFAM" id="SSF46689">
    <property type="entry name" value="Homeodomain-like"/>
    <property type="match status" value="1"/>
</dbReference>
<dbReference type="InParanoid" id="A0A1Y1XTL4"/>
<dbReference type="GO" id="GO:0000981">
    <property type="term" value="F:DNA-binding transcription factor activity, RNA polymerase II-specific"/>
    <property type="evidence" value="ECO:0007669"/>
    <property type="project" value="InterPro"/>
</dbReference>
<keyword evidence="2 5" id="KW-0238">DNA-binding</keyword>
<organism evidence="8 9">
    <name type="scientific">Basidiobolus meristosporus CBS 931.73</name>
    <dbReference type="NCBI Taxonomy" id="1314790"/>
    <lineage>
        <taxon>Eukaryota</taxon>
        <taxon>Fungi</taxon>
        <taxon>Fungi incertae sedis</taxon>
        <taxon>Zoopagomycota</taxon>
        <taxon>Entomophthoromycotina</taxon>
        <taxon>Basidiobolomycetes</taxon>
        <taxon>Basidiobolales</taxon>
        <taxon>Basidiobolaceae</taxon>
        <taxon>Basidiobolus</taxon>
    </lineage>
</organism>
<feature type="non-terminal residue" evidence="8">
    <location>
        <position position="78"/>
    </location>
</feature>
<keyword evidence="4 5" id="KW-0539">Nucleus</keyword>
<dbReference type="CDD" id="cd00086">
    <property type="entry name" value="homeodomain"/>
    <property type="match status" value="1"/>
</dbReference>
<accession>A0A1Y1XTL4</accession>